<comment type="caution">
    <text evidence="1">The sequence shown here is derived from an EMBL/GenBank/DDBJ whole genome shotgun (WGS) entry which is preliminary data.</text>
</comment>
<dbReference type="Proteomes" id="UP000824533">
    <property type="component" value="Linkage Group LG12"/>
</dbReference>
<organism evidence="1 2">
    <name type="scientific">Dendrolimus kikuchii</name>
    <dbReference type="NCBI Taxonomy" id="765133"/>
    <lineage>
        <taxon>Eukaryota</taxon>
        <taxon>Metazoa</taxon>
        <taxon>Ecdysozoa</taxon>
        <taxon>Arthropoda</taxon>
        <taxon>Hexapoda</taxon>
        <taxon>Insecta</taxon>
        <taxon>Pterygota</taxon>
        <taxon>Neoptera</taxon>
        <taxon>Endopterygota</taxon>
        <taxon>Lepidoptera</taxon>
        <taxon>Glossata</taxon>
        <taxon>Ditrysia</taxon>
        <taxon>Bombycoidea</taxon>
        <taxon>Lasiocampidae</taxon>
        <taxon>Dendrolimus</taxon>
    </lineage>
</organism>
<name>A0ACC1D0F8_9NEOP</name>
<accession>A0ACC1D0F8</accession>
<sequence length="183" mass="20965">MITSIFKKIKDRNGLLRIYNSRNINDSVSPKFQTVFSLPLIKYISVINRLKMYHFLGTSIAVPGCGVLEMMNCITEQSFMTASYIGLTGGLVLSIFTYPFRNIIGFLYISDDDQHIKISSVDFWGIRKDRIIPTENWIPLLEIPPKTMDAIYLTPKLTDGTEYKLLVKFGKILDQKRMGQVLE</sequence>
<evidence type="ECO:0000313" key="1">
    <source>
        <dbReference type="EMBL" id="KAJ0177204.1"/>
    </source>
</evidence>
<protein>
    <submittedName>
        <fullName evidence="1">Uncharacterized protein</fullName>
    </submittedName>
</protein>
<reference evidence="1 2" key="1">
    <citation type="journal article" date="2021" name="Front. Genet.">
        <title>Chromosome-Level Genome Assembly Reveals Significant Gene Expansion in the Toll and IMD Signaling Pathways of Dendrolimus kikuchii.</title>
        <authorList>
            <person name="Zhou J."/>
            <person name="Wu P."/>
            <person name="Xiong Z."/>
            <person name="Liu N."/>
            <person name="Zhao N."/>
            <person name="Ji M."/>
            <person name="Qiu Y."/>
            <person name="Yang B."/>
        </authorList>
    </citation>
    <scope>NUCLEOTIDE SEQUENCE [LARGE SCALE GENOMIC DNA]</scope>
    <source>
        <strain evidence="1">Ann1</strain>
    </source>
</reference>
<proteinExistence type="predicted"/>
<gene>
    <name evidence="1" type="ORF">K1T71_007213</name>
</gene>
<dbReference type="EMBL" id="CM034398">
    <property type="protein sequence ID" value="KAJ0177204.1"/>
    <property type="molecule type" value="Genomic_DNA"/>
</dbReference>
<keyword evidence="2" id="KW-1185">Reference proteome</keyword>
<evidence type="ECO:0000313" key="2">
    <source>
        <dbReference type="Proteomes" id="UP000824533"/>
    </source>
</evidence>